<name>A0A1Y1W6A7_9FUNG</name>
<reference evidence="2 3" key="1">
    <citation type="submission" date="2016-07" db="EMBL/GenBank/DDBJ databases">
        <title>Pervasive Adenine N6-methylation of Active Genes in Fungi.</title>
        <authorList>
            <consortium name="DOE Joint Genome Institute"/>
            <person name="Mondo S.J."/>
            <person name="Dannebaum R.O."/>
            <person name="Kuo R.C."/>
            <person name="Labutti K."/>
            <person name="Haridas S."/>
            <person name="Kuo A."/>
            <person name="Salamov A."/>
            <person name="Ahrendt S.R."/>
            <person name="Lipzen A."/>
            <person name="Sullivan W."/>
            <person name="Andreopoulos W.B."/>
            <person name="Clum A."/>
            <person name="Lindquist E."/>
            <person name="Daum C."/>
            <person name="Ramamoorthy G.K."/>
            <person name="Gryganskyi A."/>
            <person name="Culley D."/>
            <person name="Magnuson J.K."/>
            <person name="James T.Y."/>
            <person name="O'Malley M.A."/>
            <person name="Stajich J.E."/>
            <person name="Spatafora J.W."/>
            <person name="Visel A."/>
            <person name="Grigoriev I.V."/>
        </authorList>
    </citation>
    <scope>NUCLEOTIDE SEQUENCE [LARGE SCALE GENOMIC DNA]</scope>
    <source>
        <strain evidence="2 3">ATCC 12442</strain>
    </source>
</reference>
<evidence type="ECO:0000313" key="3">
    <source>
        <dbReference type="Proteomes" id="UP000193922"/>
    </source>
</evidence>
<proteinExistence type="predicted"/>
<dbReference type="AlphaFoldDB" id="A0A1Y1W6A7"/>
<evidence type="ECO:0000256" key="1">
    <source>
        <dbReference type="SAM" id="MobiDB-lite"/>
    </source>
</evidence>
<keyword evidence="3" id="KW-1185">Reference proteome</keyword>
<dbReference type="Proteomes" id="UP000193922">
    <property type="component" value="Unassembled WGS sequence"/>
</dbReference>
<dbReference type="RefSeq" id="XP_040742812.1">
    <property type="nucleotide sequence ID" value="XM_040887795.1"/>
</dbReference>
<gene>
    <name evidence="2" type="ORF">DL89DRAFT_268116</name>
</gene>
<feature type="compositionally biased region" description="Basic residues" evidence="1">
    <location>
        <begin position="1"/>
        <end position="23"/>
    </location>
</feature>
<feature type="region of interest" description="Disordered" evidence="1">
    <location>
        <begin position="1"/>
        <end position="82"/>
    </location>
</feature>
<protein>
    <submittedName>
        <fullName evidence="2">Uncharacterized protein</fullName>
    </submittedName>
</protein>
<evidence type="ECO:0000313" key="2">
    <source>
        <dbReference type="EMBL" id="ORX69080.1"/>
    </source>
</evidence>
<dbReference type="EMBL" id="MCFD01000008">
    <property type="protein sequence ID" value="ORX69080.1"/>
    <property type="molecule type" value="Genomic_DNA"/>
</dbReference>
<sequence>MGNAKSRKRAQAKARQRQTRKRQRLENERFQNMCQLLDSEPEHTEKKAKAEQAGPTEPAHISETPQLQEAPAPEPSAINPPKRQDVSLNAAVLKQLFDQFLLPNIGSDLRALNDPLIDKLYDLQPLAAVCRSWRQAALPLFYRSAVCHIKALPRRKGQSANDRPRHARRSNVGLILTNGYTDIVQRLVIDLAGDTRPDLPVTVLKNEGFANASWQNISALHLHHRHAADSHLYARDSVARFNAFLLHTLPNLSSVTYCSADDRAHYSEFPLDGLLGSTLSQLSEIRVNSGLIPVFNATSFLPKLTRMTICCPMPDGAAALPMVFSESLVSLHMCFTSAETLWQRFYTSNTGCIAFTQLESLVLEYTEPVSKEVKQRRTPSLFADCMGDGELCISAEDDLVEVTGKQVHPVFHKLEHLGVLKYPHSIMRVLKYFDVGRIPYVSLRDVSHGYEGLAAPAITEMKSLRVFLSRPIEDSGQFQSWLNCVFSVASYISSLQLQASVQVPVTLPDIIGLSSLTSLSLGLRLDIGCLPNLLSRLPNLRCLAVHLHPVISSRSDRSPGTWGPQLLPYLPALSRSLTQLVAYVADVDCGESIGCGSWDVERELTCVVARVPSLLVLKSEEWTCKAIRSWIKELLCDDRSEAQFKHLKSLEMSVWKY</sequence>
<dbReference type="OrthoDB" id="5521370at2759"/>
<feature type="compositionally biased region" description="Basic and acidic residues" evidence="1">
    <location>
        <begin position="40"/>
        <end position="50"/>
    </location>
</feature>
<accession>A0A1Y1W6A7</accession>
<organism evidence="2 3">
    <name type="scientific">Linderina pennispora</name>
    <dbReference type="NCBI Taxonomy" id="61395"/>
    <lineage>
        <taxon>Eukaryota</taxon>
        <taxon>Fungi</taxon>
        <taxon>Fungi incertae sedis</taxon>
        <taxon>Zoopagomycota</taxon>
        <taxon>Kickxellomycotina</taxon>
        <taxon>Kickxellomycetes</taxon>
        <taxon>Kickxellales</taxon>
        <taxon>Kickxellaceae</taxon>
        <taxon>Linderina</taxon>
    </lineage>
</organism>
<dbReference type="GeneID" id="63804443"/>
<comment type="caution">
    <text evidence="2">The sequence shown here is derived from an EMBL/GenBank/DDBJ whole genome shotgun (WGS) entry which is preliminary data.</text>
</comment>